<dbReference type="EMBL" id="FQVF01000024">
    <property type="protein sequence ID" value="SHG57401.1"/>
    <property type="molecule type" value="Genomic_DNA"/>
</dbReference>
<dbReference type="GO" id="GO:0008270">
    <property type="term" value="F:zinc ion binding"/>
    <property type="evidence" value="ECO:0007669"/>
    <property type="project" value="UniProtKB-UniRule"/>
</dbReference>
<feature type="binding site" evidence="3">
    <location>
        <position position="12"/>
    </location>
    <ligand>
        <name>Zn(2+)</name>
        <dbReference type="ChEBI" id="CHEBI:29105"/>
    </ligand>
</feature>
<protein>
    <recommendedName>
        <fullName evidence="3">DNA gyrase inhibitor YacG</fullName>
    </recommendedName>
</protein>
<dbReference type="Pfam" id="PF03884">
    <property type="entry name" value="YacG"/>
    <property type="match status" value="1"/>
</dbReference>
<dbReference type="PANTHER" id="PTHR36150">
    <property type="entry name" value="DNA GYRASE INHIBITOR YACG"/>
    <property type="match status" value="1"/>
</dbReference>
<dbReference type="Proteomes" id="UP000184517">
    <property type="component" value="Unassembled WGS sequence"/>
</dbReference>
<dbReference type="OrthoDB" id="9809663at2"/>
<evidence type="ECO:0000256" key="1">
    <source>
        <dbReference type="ARBA" id="ARBA00022723"/>
    </source>
</evidence>
<feature type="binding site" evidence="3">
    <location>
        <position position="35"/>
    </location>
    <ligand>
        <name>Zn(2+)</name>
        <dbReference type="ChEBI" id="CHEBI:29105"/>
    </ligand>
</feature>
<evidence type="ECO:0000256" key="3">
    <source>
        <dbReference type="HAMAP-Rule" id="MF_00649"/>
    </source>
</evidence>
<comment type="cofactor">
    <cofactor evidence="3">
        <name>Zn(2+)</name>
        <dbReference type="ChEBI" id="CHEBI:29105"/>
    </cofactor>
    <text evidence="3">Binds 1 zinc ion.</text>
</comment>
<keyword evidence="5" id="KW-1185">Reference proteome</keyword>
<keyword evidence="1 3" id="KW-0479">Metal-binding</keyword>
<dbReference type="PANTHER" id="PTHR36150:SF1">
    <property type="entry name" value="DNA GYRASE INHIBITOR YACG"/>
    <property type="match status" value="1"/>
</dbReference>
<feature type="binding site" evidence="3">
    <location>
        <position position="15"/>
    </location>
    <ligand>
        <name>Zn(2+)</name>
        <dbReference type="ChEBI" id="CHEBI:29105"/>
    </ligand>
</feature>
<evidence type="ECO:0000313" key="4">
    <source>
        <dbReference type="EMBL" id="SHG57401.1"/>
    </source>
</evidence>
<dbReference type="HAMAP" id="MF_00649">
    <property type="entry name" value="DNA_gyrase_inhibitor_YacG"/>
    <property type="match status" value="1"/>
</dbReference>
<dbReference type="SUPFAM" id="SSF57716">
    <property type="entry name" value="Glucocorticoid receptor-like (DNA-binding domain)"/>
    <property type="match status" value="1"/>
</dbReference>
<comment type="function">
    <text evidence="3">Inhibits all the catalytic activities of DNA gyrase by preventing its interaction with DNA. Acts by binding directly to the C-terminal domain of GyrB, which probably disrupts DNA binding by the gyrase.</text>
</comment>
<comment type="subunit">
    <text evidence="3">Interacts with GyrB.</text>
</comment>
<dbReference type="InterPro" id="IPR013088">
    <property type="entry name" value="Znf_NHR/GATA"/>
</dbReference>
<dbReference type="InterPro" id="IPR005584">
    <property type="entry name" value="DNA_gyrase_inhibitor_YacG"/>
</dbReference>
<name>A0A1M5KXA4_9GAMM</name>
<evidence type="ECO:0000256" key="2">
    <source>
        <dbReference type="ARBA" id="ARBA00022833"/>
    </source>
</evidence>
<comment type="similarity">
    <text evidence="3">Belongs to the DNA gyrase inhibitor YacG family.</text>
</comment>
<dbReference type="GO" id="GO:0008657">
    <property type="term" value="F:DNA topoisomerase type II (double strand cut, ATP-hydrolyzing) inhibitor activity"/>
    <property type="evidence" value="ECO:0007669"/>
    <property type="project" value="UniProtKB-UniRule"/>
</dbReference>
<keyword evidence="2 3" id="KW-0862">Zinc</keyword>
<dbReference type="Gene3D" id="3.30.50.10">
    <property type="entry name" value="Erythroid Transcription Factor GATA-1, subunit A"/>
    <property type="match status" value="1"/>
</dbReference>
<gene>
    <name evidence="3" type="primary">yacG</name>
    <name evidence="4" type="ORF">SAMN02745753_04155</name>
</gene>
<sequence>MLNSNTAALVACPTCQKKSPWSKENPDRPFCSPRCKLIDLGAWASESYAIPQQTSEEDEIFSEDLVIDPNKSFL</sequence>
<dbReference type="AlphaFoldDB" id="A0A1M5KXA4"/>
<feature type="binding site" evidence="3">
    <location>
        <position position="31"/>
    </location>
    <ligand>
        <name>Zn(2+)</name>
        <dbReference type="ChEBI" id="CHEBI:29105"/>
    </ligand>
</feature>
<evidence type="ECO:0000313" key="5">
    <source>
        <dbReference type="Proteomes" id="UP000184517"/>
    </source>
</evidence>
<dbReference type="GO" id="GO:0006355">
    <property type="term" value="P:regulation of DNA-templated transcription"/>
    <property type="evidence" value="ECO:0007669"/>
    <property type="project" value="InterPro"/>
</dbReference>
<dbReference type="RefSeq" id="WP_072841744.1">
    <property type="nucleotide sequence ID" value="NZ_FQVF01000024.1"/>
</dbReference>
<organism evidence="4 5">
    <name type="scientific">Marinomonas polaris DSM 16579</name>
    <dbReference type="NCBI Taxonomy" id="1122206"/>
    <lineage>
        <taxon>Bacteria</taxon>
        <taxon>Pseudomonadati</taxon>
        <taxon>Pseudomonadota</taxon>
        <taxon>Gammaproteobacteria</taxon>
        <taxon>Oceanospirillales</taxon>
        <taxon>Oceanospirillaceae</taxon>
        <taxon>Marinomonas</taxon>
    </lineage>
</organism>
<accession>A0A1M5KXA4</accession>
<proteinExistence type="inferred from homology"/>
<dbReference type="STRING" id="1122206.SAMN02745753_04155"/>
<reference evidence="5" key="1">
    <citation type="submission" date="2016-11" db="EMBL/GenBank/DDBJ databases">
        <authorList>
            <person name="Varghese N."/>
            <person name="Submissions S."/>
        </authorList>
    </citation>
    <scope>NUCLEOTIDE SEQUENCE [LARGE SCALE GENOMIC DNA]</scope>
    <source>
        <strain evidence="5">DSM 16579</strain>
    </source>
</reference>